<dbReference type="Proteomes" id="UP000176897">
    <property type="component" value="Unassembled WGS sequence"/>
</dbReference>
<feature type="region of interest" description="Disordered" evidence="1">
    <location>
        <begin position="1"/>
        <end position="23"/>
    </location>
</feature>
<proteinExistence type="predicted"/>
<name>A0A1F7UWH3_9BACT</name>
<evidence type="ECO:0000313" key="2">
    <source>
        <dbReference type="EMBL" id="OGL82084.1"/>
    </source>
</evidence>
<gene>
    <name evidence="2" type="ORF">A3B21_05220</name>
</gene>
<reference evidence="2 3" key="1">
    <citation type="journal article" date="2016" name="Nat. Commun.">
        <title>Thousands of microbial genomes shed light on interconnected biogeochemical processes in an aquifer system.</title>
        <authorList>
            <person name="Anantharaman K."/>
            <person name="Brown C.T."/>
            <person name="Hug L.A."/>
            <person name="Sharon I."/>
            <person name="Castelle C.J."/>
            <person name="Probst A.J."/>
            <person name="Thomas B.C."/>
            <person name="Singh A."/>
            <person name="Wilkins M.J."/>
            <person name="Karaoz U."/>
            <person name="Brodie E.L."/>
            <person name="Williams K.H."/>
            <person name="Hubbard S.S."/>
            <person name="Banfield J.F."/>
        </authorList>
    </citation>
    <scope>NUCLEOTIDE SEQUENCE [LARGE SCALE GENOMIC DNA]</scope>
</reference>
<evidence type="ECO:0000256" key="1">
    <source>
        <dbReference type="SAM" id="MobiDB-lite"/>
    </source>
</evidence>
<accession>A0A1F7UWH3</accession>
<organism evidence="2 3">
    <name type="scientific">Candidatus Uhrbacteria bacterium RIFCSPLOWO2_01_FULL_47_24</name>
    <dbReference type="NCBI Taxonomy" id="1802401"/>
    <lineage>
        <taxon>Bacteria</taxon>
        <taxon>Candidatus Uhriibacteriota</taxon>
    </lineage>
</organism>
<protein>
    <submittedName>
        <fullName evidence="2">Uncharacterized protein</fullName>
    </submittedName>
</protein>
<feature type="compositionally biased region" description="Basic and acidic residues" evidence="1">
    <location>
        <begin position="1"/>
        <end position="22"/>
    </location>
</feature>
<evidence type="ECO:0000313" key="3">
    <source>
        <dbReference type="Proteomes" id="UP000176897"/>
    </source>
</evidence>
<dbReference type="EMBL" id="MGEJ01000001">
    <property type="protein sequence ID" value="OGL82084.1"/>
    <property type="molecule type" value="Genomic_DNA"/>
</dbReference>
<sequence>MDESVGRKKDSNQGKVRGEKASRINGIYDPQNFGSLPSLMEGKLGYMLEYLRIHTYRKL</sequence>
<dbReference type="AlphaFoldDB" id="A0A1F7UWH3"/>
<comment type="caution">
    <text evidence="2">The sequence shown here is derived from an EMBL/GenBank/DDBJ whole genome shotgun (WGS) entry which is preliminary data.</text>
</comment>